<dbReference type="GO" id="GO:0009073">
    <property type="term" value="P:aromatic amino acid family biosynthetic process"/>
    <property type="evidence" value="ECO:0007669"/>
    <property type="project" value="UniProtKB-KW"/>
</dbReference>
<evidence type="ECO:0000256" key="2">
    <source>
        <dbReference type="ARBA" id="ARBA00023141"/>
    </source>
</evidence>
<dbReference type="InterPro" id="IPR010110">
    <property type="entry name" value="Shikimate_DH_AroM-type"/>
</dbReference>
<dbReference type="RefSeq" id="WP_005455628.1">
    <property type="nucleotide sequence ID" value="NZ_CM001440.1"/>
</dbReference>
<dbReference type="NCBIfam" id="NF001311">
    <property type="entry name" value="PRK00258.1-3"/>
    <property type="match status" value="1"/>
</dbReference>
<dbReference type="STRING" id="882082.SaccyDRAFT_1892"/>
<dbReference type="GO" id="GO:0009423">
    <property type="term" value="P:chorismate biosynthetic process"/>
    <property type="evidence" value="ECO:0007669"/>
    <property type="project" value="TreeGrafter"/>
</dbReference>
<dbReference type="InterPro" id="IPR046346">
    <property type="entry name" value="Aminoacid_DH-like_N_sf"/>
</dbReference>
<reference evidence="5 6" key="1">
    <citation type="submission" date="2011-11" db="EMBL/GenBank/DDBJ databases">
        <title>The Noncontiguous Finished sequence of Saccharomonospora cyanea NA-134.</title>
        <authorList>
            <consortium name="US DOE Joint Genome Institute"/>
            <person name="Lucas S."/>
            <person name="Han J."/>
            <person name="Lapidus A."/>
            <person name="Cheng J.-F."/>
            <person name="Goodwin L."/>
            <person name="Pitluck S."/>
            <person name="Peters L."/>
            <person name="Ovchinnikova G."/>
            <person name="Lu M."/>
            <person name="Detter J.C."/>
            <person name="Han C."/>
            <person name="Tapia R."/>
            <person name="Land M."/>
            <person name="Hauser L."/>
            <person name="Kyrpides N."/>
            <person name="Ivanova N."/>
            <person name="Pagani I."/>
            <person name="Brambilla E.-M."/>
            <person name="Klenk H.-P."/>
            <person name="Woyke T."/>
        </authorList>
    </citation>
    <scope>NUCLEOTIDE SEQUENCE [LARGE SCALE GENOMIC DNA]</scope>
    <source>
        <strain evidence="5 6">NA-134</strain>
    </source>
</reference>
<dbReference type="GO" id="GO:0019632">
    <property type="term" value="P:shikimate metabolic process"/>
    <property type="evidence" value="ECO:0007669"/>
    <property type="project" value="TreeGrafter"/>
</dbReference>
<dbReference type="InterPro" id="IPR022893">
    <property type="entry name" value="Shikimate_DH_fam"/>
</dbReference>
<name>H5XJM0_9PSEU</name>
<gene>
    <name evidence="5" type="ORF">SaccyDRAFT_1892</name>
</gene>
<dbReference type="PANTHER" id="PTHR21089:SF1">
    <property type="entry name" value="BIFUNCTIONAL 3-DEHYDROQUINATE DEHYDRATASE_SHIKIMATE DEHYDROGENASE, CHLOROPLASTIC"/>
    <property type="match status" value="1"/>
</dbReference>
<evidence type="ECO:0000313" key="5">
    <source>
        <dbReference type="EMBL" id="EHR60786.1"/>
    </source>
</evidence>
<dbReference type="SUPFAM" id="SSF51735">
    <property type="entry name" value="NAD(P)-binding Rossmann-fold domains"/>
    <property type="match status" value="1"/>
</dbReference>
<dbReference type="EMBL" id="CM001440">
    <property type="protein sequence ID" value="EHR60786.1"/>
    <property type="molecule type" value="Genomic_DNA"/>
</dbReference>
<dbReference type="InterPro" id="IPR013708">
    <property type="entry name" value="Shikimate_DH-bd_N"/>
</dbReference>
<dbReference type="Gene3D" id="3.40.50.10860">
    <property type="entry name" value="Leucine Dehydrogenase, chain A, domain 1"/>
    <property type="match status" value="1"/>
</dbReference>
<dbReference type="CDD" id="cd01065">
    <property type="entry name" value="NAD_bind_Shikimate_DH"/>
    <property type="match status" value="1"/>
</dbReference>
<protein>
    <submittedName>
        <fullName evidence="5">Shikimate-5-dehydrogenase, fungal AROM-type</fullName>
    </submittedName>
</protein>
<dbReference type="GO" id="GO:0004764">
    <property type="term" value="F:shikimate 3-dehydrogenase (NADP+) activity"/>
    <property type="evidence" value="ECO:0007669"/>
    <property type="project" value="InterPro"/>
</dbReference>
<dbReference type="Pfam" id="PF08501">
    <property type="entry name" value="Shikimate_dh_N"/>
    <property type="match status" value="1"/>
</dbReference>
<dbReference type="PANTHER" id="PTHR21089">
    <property type="entry name" value="SHIKIMATE DEHYDROGENASE"/>
    <property type="match status" value="1"/>
</dbReference>
<evidence type="ECO:0000259" key="4">
    <source>
        <dbReference type="Pfam" id="PF18317"/>
    </source>
</evidence>
<evidence type="ECO:0000313" key="6">
    <source>
        <dbReference type="Proteomes" id="UP000002791"/>
    </source>
</evidence>
<proteinExistence type="predicted"/>
<keyword evidence="2" id="KW-0028">Amino-acid biosynthesis</keyword>
<feature type="domain" description="SDH C-terminal" evidence="4">
    <location>
        <begin position="256"/>
        <end position="286"/>
    </location>
</feature>
<keyword evidence="6" id="KW-1185">Reference proteome</keyword>
<dbReference type="SUPFAM" id="SSF53223">
    <property type="entry name" value="Aminoacid dehydrogenase-like, N-terminal domain"/>
    <property type="match status" value="1"/>
</dbReference>
<dbReference type="GO" id="GO:0005829">
    <property type="term" value="C:cytosol"/>
    <property type="evidence" value="ECO:0007669"/>
    <property type="project" value="TreeGrafter"/>
</dbReference>
<dbReference type="HOGENOM" id="CLU_044063_0_0_11"/>
<dbReference type="InterPro" id="IPR036291">
    <property type="entry name" value="NAD(P)-bd_dom_sf"/>
</dbReference>
<organism evidence="5 6">
    <name type="scientific">Saccharomonospora cyanea NA-134</name>
    <dbReference type="NCBI Taxonomy" id="882082"/>
    <lineage>
        <taxon>Bacteria</taxon>
        <taxon>Bacillati</taxon>
        <taxon>Actinomycetota</taxon>
        <taxon>Actinomycetes</taxon>
        <taxon>Pseudonocardiales</taxon>
        <taxon>Pseudonocardiaceae</taxon>
        <taxon>Saccharomonospora</taxon>
    </lineage>
</organism>
<dbReference type="eggNOG" id="COG0169">
    <property type="taxonomic scope" value="Bacteria"/>
</dbReference>
<sequence length="298" mass="30811">MRRHAVSTEPGVSTVIPRRAGVLGSPVRHSLSPVLHNAAYTALGLAGWHYDTHEVDAESLPEFVHALGDEWVGLSVTMPGKRAALAVADEVTQRALAVEAANTLVRLPSGGWRADCTDVDGVAGALRAAGGLRSGEGRTAVVLGAGGTASAAVTALGELGVADVHVVVREPARAQATTEAARRAGLAVSVHRWAEADFGALATGAQVLVNTVPPEAVAPHVGELAAVPCVLDVIYHPWPTPLAEAVTARDGRVATGLDMLLHQAFGQVEQFTGRPAPREVMRDALREATGGVLPLPLD</sequence>
<dbReference type="AlphaFoldDB" id="H5XJM0"/>
<comment type="pathway">
    <text evidence="1">Metabolic intermediate biosynthesis; chorismate biosynthesis; chorismate from D-erythrose 4-phosphate and phosphoenolpyruvate: step 4/7.</text>
</comment>
<dbReference type="GO" id="GO:0050661">
    <property type="term" value="F:NADP binding"/>
    <property type="evidence" value="ECO:0007669"/>
    <property type="project" value="TreeGrafter"/>
</dbReference>
<dbReference type="Gene3D" id="3.40.50.720">
    <property type="entry name" value="NAD(P)-binding Rossmann-like Domain"/>
    <property type="match status" value="1"/>
</dbReference>
<dbReference type="NCBIfam" id="TIGR01809">
    <property type="entry name" value="Shik-DH-AROM"/>
    <property type="match status" value="1"/>
</dbReference>
<dbReference type="Proteomes" id="UP000002791">
    <property type="component" value="Chromosome"/>
</dbReference>
<keyword evidence="2" id="KW-0057">Aromatic amino acid biosynthesis</keyword>
<feature type="domain" description="Shikimate dehydrogenase substrate binding N-terminal" evidence="3">
    <location>
        <begin position="22"/>
        <end position="104"/>
    </location>
</feature>
<accession>H5XJM0</accession>
<dbReference type="Pfam" id="PF18317">
    <property type="entry name" value="SDH_C"/>
    <property type="match status" value="1"/>
</dbReference>
<evidence type="ECO:0000256" key="1">
    <source>
        <dbReference type="ARBA" id="ARBA00004871"/>
    </source>
</evidence>
<evidence type="ECO:0000259" key="3">
    <source>
        <dbReference type="Pfam" id="PF08501"/>
    </source>
</evidence>
<dbReference type="InterPro" id="IPR041121">
    <property type="entry name" value="SDH_C"/>
</dbReference>